<accession>A0A8S0PVX1</accession>
<dbReference type="OrthoDB" id="1734008at2759"/>
<evidence type="ECO:0000313" key="3">
    <source>
        <dbReference type="Proteomes" id="UP000594638"/>
    </source>
</evidence>
<protein>
    <recommendedName>
        <fullName evidence="4">Transposase</fullName>
    </recommendedName>
</protein>
<keyword evidence="3" id="KW-1185">Reference proteome</keyword>
<evidence type="ECO:0008006" key="4">
    <source>
        <dbReference type="Google" id="ProtNLM"/>
    </source>
</evidence>
<gene>
    <name evidence="2" type="ORF">OLEA9_A018019</name>
</gene>
<organism evidence="2 3">
    <name type="scientific">Olea europaea subsp. europaea</name>
    <dbReference type="NCBI Taxonomy" id="158383"/>
    <lineage>
        <taxon>Eukaryota</taxon>
        <taxon>Viridiplantae</taxon>
        <taxon>Streptophyta</taxon>
        <taxon>Embryophyta</taxon>
        <taxon>Tracheophyta</taxon>
        <taxon>Spermatophyta</taxon>
        <taxon>Magnoliopsida</taxon>
        <taxon>eudicotyledons</taxon>
        <taxon>Gunneridae</taxon>
        <taxon>Pentapetalae</taxon>
        <taxon>asterids</taxon>
        <taxon>lamiids</taxon>
        <taxon>Lamiales</taxon>
        <taxon>Oleaceae</taxon>
        <taxon>Oleeae</taxon>
        <taxon>Olea</taxon>
    </lineage>
</organism>
<dbReference type="AlphaFoldDB" id="A0A8S0PVX1"/>
<sequence>MSNSASTTEKGKKGRGRAKLNYLNKGKGTKLPVEFNEKGQPICKGSTKLSSFIGTTTRELIPITWKIWKDISKNFLDGIWEHVQQKFDVDTCHRKYIMQTMEKIWRDHRSNVLKVINERGKTTGITRAAALLKPDNVESIEEWQAFVKESNSQPYKEKSERFRREQIKP</sequence>
<dbReference type="Proteomes" id="UP000594638">
    <property type="component" value="Unassembled WGS sequence"/>
</dbReference>
<evidence type="ECO:0000313" key="2">
    <source>
        <dbReference type="EMBL" id="CAA2958051.1"/>
    </source>
</evidence>
<dbReference type="PANTHER" id="PTHR33018:SF34">
    <property type="entry name" value="OS02G0472350 PROTEIN"/>
    <property type="match status" value="1"/>
</dbReference>
<proteinExistence type="predicted"/>
<reference evidence="2 3" key="1">
    <citation type="submission" date="2019-12" db="EMBL/GenBank/DDBJ databases">
        <authorList>
            <person name="Alioto T."/>
            <person name="Alioto T."/>
            <person name="Gomez Garrido J."/>
        </authorList>
    </citation>
    <scope>NUCLEOTIDE SEQUENCE [LARGE SCALE GENOMIC DNA]</scope>
</reference>
<dbReference type="EMBL" id="CACTIH010000251">
    <property type="protein sequence ID" value="CAA2958051.1"/>
    <property type="molecule type" value="Genomic_DNA"/>
</dbReference>
<feature type="region of interest" description="Disordered" evidence="1">
    <location>
        <begin position="149"/>
        <end position="169"/>
    </location>
</feature>
<evidence type="ECO:0000256" key="1">
    <source>
        <dbReference type="SAM" id="MobiDB-lite"/>
    </source>
</evidence>
<dbReference type="PANTHER" id="PTHR33018">
    <property type="entry name" value="OS10G0338966 PROTEIN-RELATED"/>
    <property type="match status" value="1"/>
</dbReference>
<comment type="caution">
    <text evidence="2">The sequence shown here is derived from an EMBL/GenBank/DDBJ whole genome shotgun (WGS) entry which is preliminary data.</text>
</comment>
<feature type="compositionally biased region" description="Basic and acidic residues" evidence="1">
    <location>
        <begin position="155"/>
        <end position="169"/>
    </location>
</feature>
<dbReference type="Gramene" id="OE9A018019T1">
    <property type="protein sequence ID" value="OE9A018019C1"/>
    <property type="gene ID" value="OE9A018019"/>
</dbReference>
<name>A0A8S0PVX1_OLEEU</name>